<dbReference type="PANTHER" id="PTHR31233:SF6">
    <property type="entry name" value="PROTEIN BICAUDAL D"/>
    <property type="match status" value="1"/>
</dbReference>
<dbReference type="GO" id="GO:0070840">
    <property type="term" value="F:dynein complex binding"/>
    <property type="evidence" value="ECO:0007669"/>
    <property type="project" value="InterPro"/>
</dbReference>
<feature type="coiled-coil region" evidence="3">
    <location>
        <begin position="72"/>
        <end position="198"/>
    </location>
</feature>
<dbReference type="GO" id="GO:0070507">
    <property type="term" value="P:regulation of microtubule cytoskeleton organization"/>
    <property type="evidence" value="ECO:0007669"/>
    <property type="project" value="TreeGrafter"/>
</dbReference>
<dbReference type="GO" id="GO:0034452">
    <property type="term" value="F:dynactin binding"/>
    <property type="evidence" value="ECO:0007669"/>
    <property type="project" value="TreeGrafter"/>
</dbReference>
<organism evidence="4 5">
    <name type="scientific">Geodia barretti</name>
    <name type="common">Barrett's horny sponge</name>
    <dbReference type="NCBI Taxonomy" id="519541"/>
    <lineage>
        <taxon>Eukaryota</taxon>
        <taxon>Metazoa</taxon>
        <taxon>Porifera</taxon>
        <taxon>Demospongiae</taxon>
        <taxon>Heteroscleromorpha</taxon>
        <taxon>Tetractinellida</taxon>
        <taxon>Astrophorina</taxon>
        <taxon>Geodiidae</taxon>
        <taxon>Geodia</taxon>
    </lineage>
</organism>
<comment type="similarity">
    <text evidence="1">Belongs to the BicD family.</text>
</comment>
<evidence type="ECO:0000313" key="4">
    <source>
        <dbReference type="EMBL" id="CAI7994830.1"/>
    </source>
</evidence>
<dbReference type="EMBL" id="CASHTH010000231">
    <property type="protein sequence ID" value="CAI7994830.1"/>
    <property type="molecule type" value="Genomic_DNA"/>
</dbReference>
<dbReference type="GO" id="GO:0008093">
    <property type="term" value="F:cytoskeletal anchor activity"/>
    <property type="evidence" value="ECO:0007669"/>
    <property type="project" value="InterPro"/>
</dbReference>
<name>A0AA35QXK5_GEOBA</name>
<comment type="caution">
    <text evidence="4">The sequence shown here is derived from an EMBL/GenBank/DDBJ whole genome shotgun (WGS) entry which is preliminary data.</text>
</comment>
<evidence type="ECO:0000313" key="5">
    <source>
        <dbReference type="Proteomes" id="UP001174909"/>
    </source>
</evidence>
<keyword evidence="2 3" id="KW-0175">Coiled coil</keyword>
<gene>
    <name evidence="4" type="ORF">GBAR_LOCUS1561</name>
</gene>
<dbReference type="PANTHER" id="PTHR31233">
    <property type="entry name" value="BICAUDAL D FAMILY MEMBER"/>
    <property type="match status" value="1"/>
</dbReference>
<dbReference type="GO" id="GO:0005794">
    <property type="term" value="C:Golgi apparatus"/>
    <property type="evidence" value="ECO:0007669"/>
    <property type="project" value="TreeGrafter"/>
</dbReference>
<feature type="non-terminal residue" evidence="4">
    <location>
        <position position="1"/>
    </location>
</feature>
<accession>A0AA35QXK5</accession>
<dbReference type="Proteomes" id="UP001174909">
    <property type="component" value="Unassembled WGS sequence"/>
</dbReference>
<feature type="non-terminal residue" evidence="4">
    <location>
        <position position="231"/>
    </location>
</feature>
<dbReference type="GO" id="GO:0072393">
    <property type="term" value="P:microtubule anchoring at microtubule organizing center"/>
    <property type="evidence" value="ECO:0007669"/>
    <property type="project" value="TreeGrafter"/>
</dbReference>
<evidence type="ECO:0000256" key="3">
    <source>
        <dbReference type="SAM" id="Coils"/>
    </source>
</evidence>
<keyword evidence="5" id="KW-1185">Reference proteome</keyword>
<sequence length="231" mass="26393">NIRTLRTRASLSWGTGCPSRRRALTEESRISPVSVGYLSPRLYRGPAPSLHMTSEEVAVDLPPVCPPHTSDMEAVQEEIEHLKREIIEANEDRAKAAEYGLVLLEEKQALAGQIEELNSLYDSARRELETAVESIKRVQNDYEKRLKDVENQREQLLSEMESRESTLISRVDKQQEQIRQLERKLKQAVSEQEHLSDHNTILTTEIDKHKSGKRDKPTILNTLTTVGVWNS</sequence>
<evidence type="ECO:0000256" key="1">
    <source>
        <dbReference type="ARBA" id="ARBA00010061"/>
    </source>
</evidence>
<evidence type="ECO:0000256" key="2">
    <source>
        <dbReference type="ARBA" id="ARBA00023054"/>
    </source>
</evidence>
<dbReference type="GO" id="GO:0005829">
    <property type="term" value="C:cytosol"/>
    <property type="evidence" value="ECO:0007669"/>
    <property type="project" value="TreeGrafter"/>
</dbReference>
<proteinExistence type="inferred from homology"/>
<dbReference type="AlphaFoldDB" id="A0AA35QXK5"/>
<reference evidence="4" key="1">
    <citation type="submission" date="2023-03" db="EMBL/GenBank/DDBJ databases">
        <authorList>
            <person name="Steffen K."/>
            <person name="Cardenas P."/>
        </authorList>
    </citation>
    <scope>NUCLEOTIDE SEQUENCE</scope>
</reference>
<dbReference type="InterPro" id="IPR018477">
    <property type="entry name" value="BICD"/>
</dbReference>
<protein>
    <submittedName>
        <fullName evidence="4">Protein bicaudal D homolog 1</fullName>
    </submittedName>
</protein>